<evidence type="ECO:0000313" key="2">
    <source>
        <dbReference type="EMBL" id="GMA87341.1"/>
    </source>
</evidence>
<dbReference type="EMBL" id="BSUZ01000001">
    <property type="protein sequence ID" value="GMA87341.1"/>
    <property type="molecule type" value="Genomic_DNA"/>
</dbReference>
<organism evidence="2 3">
    <name type="scientific">Angustibacter aerolatus</name>
    <dbReference type="NCBI Taxonomy" id="1162965"/>
    <lineage>
        <taxon>Bacteria</taxon>
        <taxon>Bacillati</taxon>
        <taxon>Actinomycetota</taxon>
        <taxon>Actinomycetes</taxon>
        <taxon>Kineosporiales</taxon>
        <taxon>Kineosporiaceae</taxon>
    </lineage>
</organism>
<feature type="region of interest" description="Disordered" evidence="1">
    <location>
        <begin position="90"/>
        <end position="133"/>
    </location>
</feature>
<keyword evidence="3" id="KW-1185">Reference proteome</keyword>
<name>A0ABQ6JGI3_9ACTN</name>
<proteinExistence type="predicted"/>
<feature type="compositionally biased region" description="Low complexity" evidence="1">
    <location>
        <begin position="113"/>
        <end position="133"/>
    </location>
</feature>
<reference evidence="3" key="1">
    <citation type="journal article" date="2019" name="Int. J. Syst. Evol. Microbiol.">
        <title>The Global Catalogue of Microorganisms (GCM) 10K type strain sequencing project: providing services to taxonomists for standard genome sequencing and annotation.</title>
        <authorList>
            <consortium name="The Broad Institute Genomics Platform"/>
            <consortium name="The Broad Institute Genome Sequencing Center for Infectious Disease"/>
            <person name="Wu L."/>
            <person name="Ma J."/>
        </authorList>
    </citation>
    <scope>NUCLEOTIDE SEQUENCE [LARGE SCALE GENOMIC DNA]</scope>
    <source>
        <strain evidence="3">NBRC 108730</strain>
    </source>
</reference>
<evidence type="ECO:0000256" key="1">
    <source>
        <dbReference type="SAM" id="MobiDB-lite"/>
    </source>
</evidence>
<evidence type="ECO:0000313" key="3">
    <source>
        <dbReference type="Proteomes" id="UP001157017"/>
    </source>
</evidence>
<sequence length="133" mass="15340">MREHFEKHPFDASVTGAVPLATWRFPGSTAVERVLVQGETAHRLADRALGMLPRSDRVRDFARRLDRTRSRLEMLRRLLDLYRSYTQVEPAVHRRQHAGAAPRPRPRRRRACSRSTPRWSTGRTTSATSTARP</sequence>
<accession>A0ABQ6JGI3</accession>
<gene>
    <name evidence="2" type="ORF">GCM10025868_25910</name>
</gene>
<comment type="caution">
    <text evidence="2">The sequence shown here is derived from an EMBL/GenBank/DDBJ whole genome shotgun (WGS) entry which is preliminary data.</text>
</comment>
<protein>
    <submittedName>
        <fullName evidence="2">Uncharacterized protein</fullName>
    </submittedName>
</protein>
<dbReference type="Proteomes" id="UP001157017">
    <property type="component" value="Unassembled WGS sequence"/>
</dbReference>